<keyword evidence="1" id="KW-0479">Metal-binding</keyword>
<comment type="caution">
    <text evidence="4">The sequence shown here is derived from an EMBL/GenBank/DDBJ whole genome shotgun (WGS) entry which is preliminary data.</text>
</comment>
<dbReference type="InterPro" id="IPR038492">
    <property type="entry name" value="GBBH-like_N_sf"/>
</dbReference>
<evidence type="ECO:0000313" key="4">
    <source>
        <dbReference type="EMBL" id="TMI77443.1"/>
    </source>
</evidence>
<dbReference type="GO" id="GO:0046872">
    <property type="term" value="F:metal ion binding"/>
    <property type="evidence" value="ECO:0007669"/>
    <property type="project" value="UniProtKB-KW"/>
</dbReference>
<dbReference type="Gene3D" id="3.30.2020.30">
    <property type="match status" value="1"/>
</dbReference>
<gene>
    <name evidence="4" type="ORF">E6H04_14260</name>
</gene>
<organism evidence="4 5">
    <name type="scientific">Candidatus Segetimicrobium genomatis</name>
    <dbReference type="NCBI Taxonomy" id="2569760"/>
    <lineage>
        <taxon>Bacteria</taxon>
        <taxon>Bacillati</taxon>
        <taxon>Candidatus Sysuimicrobiota</taxon>
        <taxon>Candidatus Sysuimicrobiia</taxon>
        <taxon>Candidatus Sysuimicrobiales</taxon>
        <taxon>Candidatus Segetimicrobiaceae</taxon>
        <taxon>Candidatus Segetimicrobium</taxon>
    </lineage>
</organism>
<dbReference type="Pfam" id="PF06155">
    <property type="entry name" value="GBBH-like_N"/>
    <property type="match status" value="1"/>
</dbReference>
<dbReference type="AlphaFoldDB" id="A0A537J1P4"/>
<sequence length="117" mass="13129">MARTPVPQDITQDPPGHLGILWDDGHRGRHAYRTLRERCPCAHCVDEWTGEGRLDPSKVPAGIHPREVGRVGAYALRFTWSDGHETGIYTFTFLREICECDACARMRTSASRPGKVP</sequence>
<reference evidence="4 5" key="1">
    <citation type="journal article" date="2019" name="Nat. Microbiol.">
        <title>Mediterranean grassland soil C-N compound turnover is dependent on rainfall and depth, and is mediated by genomically divergent microorganisms.</title>
        <authorList>
            <person name="Diamond S."/>
            <person name="Andeer P.F."/>
            <person name="Li Z."/>
            <person name="Crits-Christoph A."/>
            <person name="Burstein D."/>
            <person name="Anantharaman K."/>
            <person name="Lane K.R."/>
            <person name="Thomas B.C."/>
            <person name="Pan C."/>
            <person name="Northen T.R."/>
            <person name="Banfield J.F."/>
        </authorList>
    </citation>
    <scope>NUCLEOTIDE SEQUENCE [LARGE SCALE GENOMIC DNA]</scope>
    <source>
        <strain evidence="4">NP_7</strain>
    </source>
</reference>
<keyword evidence="2" id="KW-0408">Iron</keyword>
<name>A0A537J1P4_9BACT</name>
<protein>
    <submittedName>
        <fullName evidence="4">DUF971 domain-containing protein</fullName>
    </submittedName>
</protein>
<dbReference type="EMBL" id="VBAO01000470">
    <property type="protein sequence ID" value="TMI77443.1"/>
    <property type="molecule type" value="Genomic_DNA"/>
</dbReference>
<feature type="domain" description="Gamma-butyrobetaine hydroxylase-like N-terminal" evidence="3">
    <location>
        <begin position="17"/>
        <end position="95"/>
    </location>
</feature>
<accession>A0A537J1P4</accession>
<dbReference type="InterPro" id="IPR010376">
    <property type="entry name" value="GBBH-like_N"/>
</dbReference>
<dbReference type="Proteomes" id="UP000320048">
    <property type="component" value="Unassembled WGS sequence"/>
</dbReference>
<evidence type="ECO:0000256" key="2">
    <source>
        <dbReference type="ARBA" id="ARBA00023004"/>
    </source>
</evidence>
<dbReference type="PANTHER" id="PTHR35303">
    <property type="entry name" value="OS02G0197800 PROTEIN"/>
    <property type="match status" value="1"/>
</dbReference>
<proteinExistence type="predicted"/>
<evidence type="ECO:0000256" key="1">
    <source>
        <dbReference type="ARBA" id="ARBA00022723"/>
    </source>
</evidence>
<evidence type="ECO:0000259" key="3">
    <source>
        <dbReference type="Pfam" id="PF06155"/>
    </source>
</evidence>
<evidence type="ECO:0000313" key="5">
    <source>
        <dbReference type="Proteomes" id="UP000320048"/>
    </source>
</evidence>